<feature type="transmembrane region" description="Helical" evidence="2">
    <location>
        <begin position="78"/>
        <end position="94"/>
    </location>
</feature>
<evidence type="ECO:0000256" key="2">
    <source>
        <dbReference type="SAM" id="Phobius"/>
    </source>
</evidence>
<dbReference type="PANTHER" id="PTHR48081:SF33">
    <property type="entry name" value="KYNURENINE FORMAMIDASE"/>
    <property type="match status" value="1"/>
</dbReference>
<evidence type="ECO:0000259" key="3">
    <source>
        <dbReference type="Pfam" id="PF20434"/>
    </source>
</evidence>
<accession>A0A9P6J6C8</accession>
<evidence type="ECO:0000313" key="5">
    <source>
        <dbReference type="Proteomes" id="UP000749646"/>
    </source>
</evidence>
<feature type="transmembrane region" description="Helical" evidence="2">
    <location>
        <begin position="54"/>
        <end position="71"/>
    </location>
</feature>
<name>A0A9P6J6C8_9FUNG</name>
<dbReference type="InterPro" id="IPR019826">
    <property type="entry name" value="Carboxylesterase_B_AS"/>
</dbReference>
<protein>
    <recommendedName>
        <fullName evidence="3">BD-FAE-like domain-containing protein</fullName>
    </recommendedName>
</protein>
<keyword evidence="1" id="KW-0378">Hydrolase</keyword>
<dbReference type="Gene3D" id="3.40.50.1820">
    <property type="entry name" value="alpha/beta hydrolase"/>
    <property type="match status" value="1"/>
</dbReference>
<dbReference type="Proteomes" id="UP000749646">
    <property type="component" value="Unassembled WGS sequence"/>
</dbReference>
<gene>
    <name evidence="4" type="ORF">BGZ65_001364</name>
</gene>
<dbReference type="EMBL" id="JAAAHW010006271">
    <property type="protein sequence ID" value="KAF9963671.1"/>
    <property type="molecule type" value="Genomic_DNA"/>
</dbReference>
<feature type="transmembrane region" description="Helical" evidence="2">
    <location>
        <begin position="12"/>
        <end position="34"/>
    </location>
</feature>
<dbReference type="OrthoDB" id="19653at2759"/>
<dbReference type="PROSITE" id="PS00122">
    <property type="entry name" value="CARBOXYLESTERASE_B_1"/>
    <property type="match status" value="1"/>
</dbReference>
<dbReference type="PANTHER" id="PTHR48081">
    <property type="entry name" value="AB HYDROLASE SUPERFAMILY PROTEIN C4A8.06C"/>
    <property type="match status" value="1"/>
</dbReference>
<dbReference type="AlphaFoldDB" id="A0A9P6J6C8"/>
<comment type="caution">
    <text evidence="4">The sequence shown here is derived from an EMBL/GenBank/DDBJ whole genome shotgun (WGS) entry which is preliminary data.</text>
</comment>
<keyword evidence="2" id="KW-0472">Membrane</keyword>
<dbReference type="InterPro" id="IPR050300">
    <property type="entry name" value="GDXG_lipolytic_enzyme"/>
</dbReference>
<keyword evidence="2" id="KW-1133">Transmembrane helix</keyword>
<dbReference type="Pfam" id="PF20434">
    <property type="entry name" value="BD-FAE"/>
    <property type="match status" value="1"/>
</dbReference>
<dbReference type="GO" id="GO:0016787">
    <property type="term" value="F:hydrolase activity"/>
    <property type="evidence" value="ECO:0007669"/>
    <property type="project" value="UniProtKB-KW"/>
</dbReference>
<evidence type="ECO:0000313" key="4">
    <source>
        <dbReference type="EMBL" id="KAF9963671.1"/>
    </source>
</evidence>
<dbReference type="InterPro" id="IPR029058">
    <property type="entry name" value="AB_hydrolase_fold"/>
</dbReference>
<evidence type="ECO:0000256" key="1">
    <source>
        <dbReference type="ARBA" id="ARBA00022801"/>
    </source>
</evidence>
<feature type="domain" description="BD-FAE-like" evidence="3">
    <location>
        <begin position="174"/>
        <end position="382"/>
    </location>
</feature>
<organism evidence="4 5">
    <name type="scientific">Modicella reniformis</name>
    <dbReference type="NCBI Taxonomy" id="1440133"/>
    <lineage>
        <taxon>Eukaryota</taxon>
        <taxon>Fungi</taxon>
        <taxon>Fungi incertae sedis</taxon>
        <taxon>Mucoromycota</taxon>
        <taxon>Mortierellomycotina</taxon>
        <taxon>Mortierellomycetes</taxon>
        <taxon>Mortierellales</taxon>
        <taxon>Mortierellaceae</taxon>
        <taxon>Modicella</taxon>
    </lineage>
</organism>
<proteinExistence type="predicted"/>
<sequence>MGVVALVRSIWVLSYAVVSAAGLLLTGVAITGLPTKSRTANVVLSLLSNHMSELPWTVILLDVGFYIWLSITGTAIRLFNYVNVISVAGLLYLFKRSIDSKATVDNFLNQLSKDSRTCVELPGPNSPRFWRQFLNPLHWPENYTFYEDIPYWVSTEQMPILRSESRNSILQMVLDVYRPNKVQGGDDRPVFLYIHGGGWTSGSKKWTGPILSELLSREWIVVSTGYRLNYKDGYPTQLIDCKRALRWIKDEIRIFGGDPQNIVVGGDSAGGHLAALLALTPNLPEFQPGFEKVDTTVQGCVPQSASMDLMDMKNYNHYNTRARFIKEVARREGSAESEENLKFLTEHSPIFKINGTSVPFLVVHGSLDTMIPVQFARDFAQKFQKESNAKFNYLEIPYGHHAFHVFPSPRTWYTVIATAEWLAINFDRHEPGKQTSAANESRQKVQVHELVEWGWSNDE</sequence>
<keyword evidence="5" id="KW-1185">Reference proteome</keyword>
<dbReference type="SUPFAM" id="SSF53474">
    <property type="entry name" value="alpha/beta-Hydrolases"/>
    <property type="match status" value="1"/>
</dbReference>
<reference evidence="4" key="1">
    <citation type="journal article" date="2020" name="Fungal Divers.">
        <title>Resolving the Mortierellaceae phylogeny through synthesis of multi-gene phylogenetics and phylogenomics.</title>
        <authorList>
            <person name="Vandepol N."/>
            <person name="Liber J."/>
            <person name="Desiro A."/>
            <person name="Na H."/>
            <person name="Kennedy M."/>
            <person name="Barry K."/>
            <person name="Grigoriev I.V."/>
            <person name="Miller A.N."/>
            <person name="O'Donnell K."/>
            <person name="Stajich J.E."/>
            <person name="Bonito G."/>
        </authorList>
    </citation>
    <scope>NUCLEOTIDE SEQUENCE</scope>
    <source>
        <strain evidence="4">MES-2147</strain>
    </source>
</reference>
<keyword evidence="2" id="KW-0812">Transmembrane</keyword>
<dbReference type="InterPro" id="IPR049492">
    <property type="entry name" value="BD-FAE-like_dom"/>
</dbReference>